<feature type="non-terminal residue" evidence="1">
    <location>
        <position position="298"/>
    </location>
</feature>
<gene>
    <name evidence="1" type="ORF">EV182_004430</name>
</gene>
<protein>
    <submittedName>
        <fullName evidence="1">Uncharacterized protein</fullName>
    </submittedName>
</protein>
<keyword evidence="2" id="KW-1185">Reference proteome</keyword>
<dbReference type="Proteomes" id="UP001145114">
    <property type="component" value="Unassembled WGS sequence"/>
</dbReference>
<accession>A0ACC1HEU3</accession>
<dbReference type="EMBL" id="JAMZIH010006497">
    <property type="protein sequence ID" value="KAJ1673856.1"/>
    <property type="molecule type" value="Genomic_DNA"/>
</dbReference>
<reference evidence="1" key="1">
    <citation type="submission" date="2022-06" db="EMBL/GenBank/DDBJ databases">
        <title>Phylogenomic reconstructions and comparative analyses of Kickxellomycotina fungi.</title>
        <authorList>
            <person name="Reynolds N.K."/>
            <person name="Stajich J.E."/>
            <person name="Barry K."/>
            <person name="Grigoriev I.V."/>
            <person name="Crous P."/>
            <person name="Smith M.E."/>
        </authorList>
    </citation>
    <scope>NUCLEOTIDE SEQUENCE</scope>
    <source>
        <strain evidence="1">RSA 2271</strain>
    </source>
</reference>
<evidence type="ECO:0000313" key="1">
    <source>
        <dbReference type="EMBL" id="KAJ1673856.1"/>
    </source>
</evidence>
<comment type="caution">
    <text evidence="1">The sequence shown here is derived from an EMBL/GenBank/DDBJ whole genome shotgun (WGS) entry which is preliminary data.</text>
</comment>
<sequence length="298" mass="32903">METPKQQMQQQEQSIPPYYAMSLIKPDSRTKLQRLWDQASFTFLAIRFALSYLIAGPKLPTWSLKMHLAVHLARHTFNNSVDFTATDDVLKNPDAVREFIAAHRSLAIVRNPTLPHNSLLGEFRLAVEGPLLDAPDPVLAELAELDARACSTGTPRHILGEVMVADSVVKHHLAVNSNSNLYDIRPIAQDGDEYVLIDFHGGAYLGGSPISNRKIAARVSAQTGLRVIVPDYRLSPEHKFPAQLHDAYIIWQALVLNGFKPSHIFIFGDSAGGNLCLALILLLKRLGQPLPKGAILLS</sequence>
<evidence type="ECO:0000313" key="2">
    <source>
        <dbReference type="Proteomes" id="UP001145114"/>
    </source>
</evidence>
<proteinExistence type="predicted"/>
<organism evidence="1 2">
    <name type="scientific">Spiromyces aspiralis</name>
    <dbReference type="NCBI Taxonomy" id="68401"/>
    <lineage>
        <taxon>Eukaryota</taxon>
        <taxon>Fungi</taxon>
        <taxon>Fungi incertae sedis</taxon>
        <taxon>Zoopagomycota</taxon>
        <taxon>Kickxellomycotina</taxon>
        <taxon>Kickxellomycetes</taxon>
        <taxon>Kickxellales</taxon>
        <taxon>Kickxellaceae</taxon>
        <taxon>Spiromyces</taxon>
    </lineage>
</organism>
<name>A0ACC1HEU3_9FUNG</name>